<reference evidence="1 2" key="1">
    <citation type="submission" date="2021-06" db="EMBL/GenBank/DDBJ databases">
        <authorList>
            <person name="Palmer J.M."/>
        </authorList>
    </citation>
    <scope>NUCLEOTIDE SEQUENCE [LARGE SCALE GENOMIC DNA]</scope>
    <source>
        <strain evidence="1 2">AS_MEX2019</strain>
        <tissue evidence="1">Muscle</tissue>
    </source>
</reference>
<organism evidence="1 2">
    <name type="scientific">Ameca splendens</name>
    <dbReference type="NCBI Taxonomy" id="208324"/>
    <lineage>
        <taxon>Eukaryota</taxon>
        <taxon>Metazoa</taxon>
        <taxon>Chordata</taxon>
        <taxon>Craniata</taxon>
        <taxon>Vertebrata</taxon>
        <taxon>Euteleostomi</taxon>
        <taxon>Actinopterygii</taxon>
        <taxon>Neopterygii</taxon>
        <taxon>Teleostei</taxon>
        <taxon>Neoteleostei</taxon>
        <taxon>Acanthomorphata</taxon>
        <taxon>Ovalentaria</taxon>
        <taxon>Atherinomorphae</taxon>
        <taxon>Cyprinodontiformes</taxon>
        <taxon>Goodeidae</taxon>
        <taxon>Ameca</taxon>
    </lineage>
</organism>
<sequence>MAHQDSRADHQHQPLLHRRYTHTECSRKAQSILRDKQHLGLRWLERDSGYNLYLEILLLHQLSLSLKSRGFHKSLQVTVSVKIKQKTDSTKGFGVDYTVYIMVLLPCTSIYSTSGFVK</sequence>
<evidence type="ECO:0000313" key="2">
    <source>
        <dbReference type="Proteomes" id="UP001469553"/>
    </source>
</evidence>
<protein>
    <submittedName>
        <fullName evidence="1">Uncharacterized protein</fullName>
    </submittedName>
</protein>
<keyword evidence="2" id="KW-1185">Reference proteome</keyword>
<name>A0ABV0Y1A0_9TELE</name>
<gene>
    <name evidence="1" type="ORF">AMECASPLE_013582</name>
</gene>
<dbReference type="EMBL" id="JAHRIP010019704">
    <property type="protein sequence ID" value="MEQ2287534.1"/>
    <property type="molecule type" value="Genomic_DNA"/>
</dbReference>
<evidence type="ECO:0000313" key="1">
    <source>
        <dbReference type="EMBL" id="MEQ2287534.1"/>
    </source>
</evidence>
<proteinExistence type="predicted"/>
<accession>A0ABV0Y1A0</accession>
<comment type="caution">
    <text evidence="1">The sequence shown here is derived from an EMBL/GenBank/DDBJ whole genome shotgun (WGS) entry which is preliminary data.</text>
</comment>
<dbReference type="Proteomes" id="UP001469553">
    <property type="component" value="Unassembled WGS sequence"/>
</dbReference>